<evidence type="ECO:0000313" key="3">
    <source>
        <dbReference type="Proteomes" id="UP000747542"/>
    </source>
</evidence>
<feature type="transmembrane region" description="Helical" evidence="1">
    <location>
        <begin position="70"/>
        <end position="96"/>
    </location>
</feature>
<evidence type="ECO:0000256" key="1">
    <source>
        <dbReference type="SAM" id="Phobius"/>
    </source>
</evidence>
<comment type="caution">
    <text evidence="2">The sequence shown here is derived from an EMBL/GenBank/DDBJ whole genome shotgun (WGS) entry which is preliminary data.</text>
</comment>
<keyword evidence="3" id="KW-1185">Reference proteome</keyword>
<accession>A0A8J5MUW7</accession>
<reference evidence="2" key="1">
    <citation type="journal article" date="2021" name="Sci. Adv.">
        <title>The American lobster genome reveals insights on longevity, neural, and immune adaptations.</title>
        <authorList>
            <person name="Polinski J.M."/>
            <person name="Zimin A.V."/>
            <person name="Clark K.F."/>
            <person name="Kohn A.B."/>
            <person name="Sadowski N."/>
            <person name="Timp W."/>
            <person name="Ptitsyn A."/>
            <person name="Khanna P."/>
            <person name="Romanova D.Y."/>
            <person name="Williams P."/>
            <person name="Greenwood S.J."/>
            <person name="Moroz L.L."/>
            <person name="Walt D.R."/>
            <person name="Bodnar A.G."/>
        </authorList>
    </citation>
    <scope>NUCLEOTIDE SEQUENCE</scope>
    <source>
        <strain evidence="2">GMGI-L3</strain>
    </source>
</reference>
<organism evidence="2 3">
    <name type="scientific">Homarus americanus</name>
    <name type="common">American lobster</name>
    <dbReference type="NCBI Taxonomy" id="6706"/>
    <lineage>
        <taxon>Eukaryota</taxon>
        <taxon>Metazoa</taxon>
        <taxon>Ecdysozoa</taxon>
        <taxon>Arthropoda</taxon>
        <taxon>Crustacea</taxon>
        <taxon>Multicrustacea</taxon>
        <taxon>Malacostraca</taxon>
        <taxon>Eumalacostraca</taxon>
        <taxon>Eucarida</taxon>
        <taxon>Decapoda</taxon>
        <taxon>Pleocyemata</taxon>
        <taxon>Astacidea</taxon>
        <taxon>Nephropoidea</taxon>
        <taxon>Nephropidae</taxon>
        <taxon>Homarus</taxon>
    </lineage>
</organism>
<protein>
    <submittedName>
        <fullName evidence="2">Proprotein convertase subtilisin/kexin type 7-like</fullName>
    </submittedName>
</protein>
<keyword evidence="1" id="KW-0812">Transmembrane</keyword>
<dbReference type="EMBL" id="JAHLQT010025502">
    <property type="protein sequence ID" value="KAG7164227.1"/>
    <property type="molecule type" value="Genomic_DNA"/>
</dbReference>
<keyword evidence="1" id="KW-0472">Membrane</keyword>
<dbReference type="AlphaFoldDB" id="A0A8J5MUW7"/>
<sequence length="232" mass="26805">MQTRHQHLNGQLMSWQLILHGTSMTPTELQERRRLVERAVRGEVVHVNRSTLCHPPELRFEPFHPLPERWLKVLVISGFFLMFMAIFNSFEYIFCYNGEKEKFYKKLQDLSAGRAMHQRNASARRSTNLDRRYGIMEAGNLSQDTVETQLSTVNSNEILPLMVMDRETSPSPSCDADISSLDCDSDEDNLSSHCTSDTVIPKDTDVTDFTNDEFLSEVDEDRRIPDKIELMD</sequence>
<gene>
    <name evidence="2" type="primary">Pcsk7-L</name>
    <name evidence="2" type="ORF">Hamer_G020736</name>
</gene>
<dbReference type="Proteomes" id="UP000747542">
    <property type="component" value="Unassembled WGS sequence"/>
</dbReference>
<name>A0A8J5MUW7_HOMAM</name>
<proteinExistence type="predicted"/>
<evidence type="ECO:0000313" key="2">
    <source>
        <dbReference type="EMBL" id="KAG7164227.1"/>
    </source>
</evidence>
<keyword evidence="1" id="KW-1133">Transmembrane helix</keyword>